<evidence type="ECO:0000313" key="8">
    <source>
        <dbReference type="EMBL" id="RGM44005.1"/>
    </source>
</evidence>
<dbReference type="InterPro" id="IPR010156">
    <property type="entry name" value="CRISPR-assoc_prot_Cas6"/>
</dbReference>
<organism evidence="8 9">
    <name type="scientific">Agathobacter rectalis</name>
    <dbReference type="NCBI Taxonomy" id="39491"/>
    <lineage>
        <taxon>Bacteria</taxon>
        <taxon>Bacillati</taxon>
        <taxon>Bacillota</taxon>
        <taxon>Clostridia</taxon>
        <taxon>Lachnospirales</taxon>
        <taxon>Lachnospiraceae</taxon>
        <taxon>Agathobacter</taxon>
    </lineage>
</organism>
<dbReference type="AlphaFoldDB" id="A0A3E4WP39"/>
<dbReference type="GO" id="GO:0051607">
    <property type="term" value="P:defense response to virus"/>
    <property type="evidence" value="ECO:0007669"/>
    <property type="project" value="UniProtKB-KW"/>
</dbReference>
<feature type="active site" description="Proton donor" evidence="6">
    <location>
        <position position="42"/>
    </location>
</feature>
<comment type="caution">
    <text evidence="8">The sequence shown here is derived from an EMBL/GenBank/DDBJ whole genome shotgun (WGS) entry which is preliminary data.</text>
</comment>
<feature type="domain" description="CRISPR associated protein Cas6 C-terminal" evidence="7">
    <location>
        <begin position="122"/>
        <end position="239"/>
    </location>
</feature>
<gene>
    <name evidence="8" type="primary">cas6</name>
    <name evidence="8" type="ORF">DXC13_14710</name>
</gene>
<protein>
    <recommendedName>
        <fullName evidence="4">CRISPR-associated endoribonuclease</fullName>
    </recommendedName>
</protein>
<sequence length="240" mass="28136">MQLYVHIELDEPLVLPINYNHIIQAVIYRTLSVMPDYTDFLHNRGYSSGHRQYKMFQFSQLKGKYRIKEKSIIFYSFIELEIRSPEPLLIQLLDGGFRYGGITFGQKNYKNISTKINDFTVEKEELIVKTVTPIVVYSTDSTTKYTVYYSPEDIEFYEEIQNNAYRKYQAYYGVEPDSYVEIEEAGDMTAKKLVTKYQGSYIEAWYGNFILSGKRKYLDFLYQTGLGSKNSQGFGMFNII</sequence>
<dbReference type="GO" id="GO:0016788">
    <property type="term" value="F:hydrolase activity, acting on ester bonds"/>
    <property type="evidence" value="ECO:0007669"/>
    <property type="project" value="InterPro"/>
</dbReference>
<dbReference type="Gene3D" id="3.30.70.1890">
    <property type="match status" value="1"/>
</dbReference>
<evidence type="ECO:0000256" key="6">
    <source>
        <dbReference type="PIRSR" id="PIRSR005054-50"/>
    </source>
</evidence>
<dbReference type="EMBL" id="QSTI01000038">
    <property type="protein sequence ID" value="RGM44005.1"/>
    <property type="molecule type" value="Genomic_DNA"/>
</dbReference>
<evidence type="ECO:0000256" key="5">
    <source>
        <dbReference type="PIRSR" id="PIRSR005054-1"/>
    </source>
</evidence>
<evidence type="ECO:0000313" key="9">
    <source>
        <dbReference type="Proteomes" id="UP000260717"/>
    </source>
</evidence>
<reference evidence="8 9" key="1">
    <citation type="submission" date="2018-08" db="EMBL/GenBank/DDBJ databases">
        <title>A genome reference for cultivated species of the human gut microbiota.</title>
        <authorList>
            <person name="Zou Y."/>
            <person name="Xue W."/>
            <person name="Luo G."/>
        </authorList>
    </citation>
    <scope>NUCLEOTIDE SEQUENCE [LARGE SCALE GENOMIC DNA]</scope>
    <source>
        <strain evidence="8 9">OM08-12AT</strain>
    </source>
</reference>
<name>A0A3E4WP39_9FIRM</name>
<keyword evidence="2" id="KW-0694">RNA-binding</keyword>
<feature type="site" description="Transition state stabilizer" evidence="5">
    <location>
        <position position="54"/>
    </location>
</feature>
<dbReference type="InterPro" id="IPR045747">
    <property type="entry name" value="CRISPR-assoc_prot_Cas6_N_sf"/>
</dbReference>
<proteinExistence type="inferred from homology"/>
<dbReference type="GO" id="GO:0003723">
    <property type="term" value="F:RNA binding"/>
    <property type="evidence" value="ECO:0007669"/>
    <property type="project" value="UniProtKB-KW"/>
</dbReference>
<evidence type="ECO:0000259" key="7">
    <source>
        <dbReference type="Pfam" id="PF01881"/>
    </source>
</evidence>
<dbReference type="Pfam" id="PF01881">
    <property type="entry name" value="Cas_Cas6_C"/>
    <property type="match status" value="1"/>
</dbReference>
<evidence type="ECO:0000256" key="3">
    <source>
        <dbReference type="ARBA" id="ARBA00023118"/>
    </source>
</evidence>
<dbReference type="Proteomes" id="UP000260717">
    <property type="component" value="Unassembled WGS sequence"/>
</dbReference>
<keyword evidence="3" id="KW-0051">Antiviral defense</keyword>
<dbReference type="PANTHER" id="PTHR36984:SF1">
    <property type="entry name" value="CRISPR-ASSOCIATED ENDORIBONUCLEASE CAS6 1"/>
    <property type="match status" value="1"/>
</dbReference>
<dbReference type="Gene3D" id="3.30.70.1900">
    <property type="match status" value="1"/>
</dbReference>
<dbReference type="CDD" id="cd21140">
    <property type="entry name" value="Cas6_I-like"/>
    <property type="match status" value="1"/>
</dbReference>
<dbReference type="PIRSF" id="PIRSF005054">
    <property type="entry name" value="PF1131"/>
    <property type="match status" value="1"/>
</dbReference>
<comment type="similarity">
    <text evidence="1 4">Belongs to the CRISPR-associated protein Cas6/Cse3/CasE family.</text>
</comment>
<comment type="function">
    <text evidence="4">CRISPR (clustered regularly interspaced short palindromic repeat), is an adaptive immune system that provides protection against mobile genetic elements (viruses, transposable elements and conjugative plasmids). CRISPR clusters contain sequences complementary to antecedent mobile elements and target invading nucleic acids. CRISPR clusters are transcribed and processed into CRISPR RNA (crRNA).</text>
</comment>
<evidence type="ECO:0000256" key="2">
    <source>
        <dbReference type="ARBA" id="ARBA00022884"/>
    </source>
</evidence>
<dbReference type="PANTHER" id="PTHR36984">
    <property type="entry name" value="CRISPR-ASSOCIATED ENDORIBONUCLEASE CAS6 1"/>
    <property type="match status" value="1"/>
</dbReference>
<dbReference type="NCBIfam" id="TIGR01877">
    <property type="entry name" value="cas_cas6"/>
    <property type="match status" value="1"/>
</dbReference>
<evidence type="ECO:0000256" key="1">
    <source>
        <dbReference type="ARBA" id="ARBA00005937"/>
    </source>
</evidence>
<dbReference type="InterPro" id="IPR049435">
    <property type="entry name" value="Cas_Cas6_C"/>
</dbReference>
<dbReference type="RefSeq" id="WP_117715602.1">
    <property type="nucleotide sequence ID" value="NZ_QSTI01000038.1"/>
</dbReference>
<feature type="active site" description="Proton acceptor" evidence="6">
    <location>
        <position position="28"/>
    </location>
</feature>
<accession>A0A3E4WP39</accession>
<evidence type="ECO:0000256" key="4">
    <source>
        <dbReference type="PIRNR" id="PIRNR005054"/>
    </source>
</evidence>